<protein>
    <recommendedName>
        <fullName evidence="3">PorV/PorQ family protein</fullName>
    </recommendedName>
</protein>
<dbReference type="AlphaFoldDB" id="A0A7V1PT94"/>
<dbReference type="EMBL" id="DRLD01000043">
    <property type="protein sequence ID" value="HED09358.1"/>
    <property type="molecule type" value="Genomic_DNA"/>
</dbReference>
<reference evidence="2" key="1">
    <citation type="journal article" date="2020" name="mSystems">
        <title>Genome- and Community-Level Interaction Insights into Carbon Utilization and Element Cycling Functions of Hydrothermarchaeota in Hydrothermal Sediment.</title>
        <authorList>
            <person name="Zhou Z."/>
            <person name="Liu Y."/>
            <person name="Xu W."/>
            <person name="Pan J."/>
            <person name="Luo Z.H."/>
            <person name="Li M."/>
        </authorList>
    </citation>
    <scope>NUCLEOTIDE SEQUENCE [LARGE SCALE GENOMIC DNA]</scope>
    <source>
        <strain evidence="2">HyVt-456</strain>
    </source>
</reference>
<evidence type="ECO:0008006" key="3">
    <source>
        <dbReference type="Google" id="ProtNLM"/>
    </source>
</evidence>
<keyword evidence="1" id="KW-0732">Signal</keyword>
<feature type="chain" id="PRO_5031131796" description="PorV/PorQ family protein" evidence="1">
    <location>
        <begin position="21"/>
        <end position="121"/>
    </location>
</feature>
<comment type="caution">
    <text evidence="2">The sequence shown here is derived from an EMBL/GenBank/DDBJ whole genome shotgun (WGS) entry which is preliminary data.</text>
</comment>
<organism evidence="2">
    <name type="scientific">Caldithrix abyssi</name>
    <dbReference type="NCBI Taxonomy" id="187145"/>
    <lineage>
        <taxon>Bacteria</taxon>
        <taxon>Pseudomonadati</taxon>
        <taxon>Calditrichota</taxon>
        <taxon>Calditrichia</taxon>
        <taxon>Calditrichales</taxon>
        <taxon>Calditrichaceae</taxon>
        <taxon>Caldithrix</taxon>
    </lineage>
</organism>
<gene>
    <name evidence="2" type="ORF">ENJ10_01595</name>
</gene>
<evidence type="ECO:0000256" key="1">
    <source>
        <dbReference type="SAM" id="SignalP"/>
    </source>
</evidence>
<dbReference type="Proteomes" id="UP000886005">
    <property type="component" value="Unassembled WGS sequence"/>
</dbReference>
<name>A0A7V1PT94_CALAY</name>
<dbReference type="Gene3D" id="2.40.160.60">
    <property type="entry name" value="Outer membrane protein transport protein (OMPP1/FadL/TodX)"/>
    <property type="match status" value="1"/>
</dbReference>
<accession>A0A7V1PT94</accession>
<evidence type="ECO:0000313" key="2">
    <source>
        <dbReference type="EMBL" id="HED09358.1"/>
    </source>
</evidence>
<proteinExistence type="predicted"/>
<feature type="signal peptide" evidence="1">
    <location>
        <begin position="1"/>
        <end position="20"/>
    </location>
</feature>
<sequence length="121" mass="12446">MKRAPFIYCLLLAIPLLSPAQNNGTTNRGSVAAPFLSISLDPRGTAMGNAGTAGGAGIQAALWNPAALAERGHSAFLAHANWLAGISIEQAGVNFSLGSFGNIGAYLTALNYGEMKVRTVT</sequence>
<feature type="non-terminal residue" evidence="2">
    <location>
        <position position="121"/>
    </location>
</feature>